<dbReference type="EMBL" id="CP137640">
    <property type="protein sequence ID" value="WVX81864.1"/>
    <property type="molecule type" value="Genomic_DNA"/>
</dbReference>
<protein>
    <submittedName>
        <fullName evidence="1">Histidine phosphatase family protein</fullName>
    </submittedName>
</protein>
<dbReference type="InterPro" id="IPR029033">
    <property type="entry name" value="His_PPase_superfam"/>
</dbReference>
<dbReference type="Gene3D" id="3.40.50.1240">
    <property type="entry name" value="Phosphoglycerate mutase-like"/>
    <property type="match status" value="1"/>
</dbReference>
<dbReference type="Pfam" id="PF00300">
    <property type="entry name" value="His_Phos_1"/>
    <property type="match status" value="1"/>
</dbReference>
<dbReference type="InterPro" id="IPR013078">
    <property type="entry name" value="His_Pase_superF_clade-1"/>
</dbReference>
<dbReference type="RefSeq" id="WP_338450774.1">
    <property type="nucleotide sequence ID" value="NZ_CP137640.1"/>
</dbReference>
<proteinExistence type="predicted"/>
<dbReference type="PANTHER" id="PTHR48100">
    <property type="entry name" value="BROAD-SPECIFICITY PHOSPHATASE YOR283W-RELATED"/>
    <property type="match status" value="1"/>
</dbReference>
<dbReference type="SMART" id="SM00855">
    <property type="entry name" value="PGAM"/>
    <property type="match status" value="1"/>
</dbReference>
<dbReference type="InterPro" id="IPR050275">
    <property type="entry name" value="PGM_Phosphatase"/>
</dbReference>
<reference evidence="1 2" key="1">
    <citation type="submission" date="2023-10" db="EMBL/GenBank/DDBJ databases">
        <title>Niallia locisalis sp.nov. isolated from a salt pond sample.</title>
        <authorList>
            <person name="Li X.-J."/>
            <person name="Dong L."/>
        </authorList>
    </citation>
    <scope>NUCLEOTIDE SEQUENCE [LARGE SCALE GENOMIC DNA]</scope>
    <source>
        <strain evidence="1 2">DSM 29761</strain>
    </source>
</reference>
<dbReference type="SUPFAM" id="SSF53254">
    <property type="entry name" value="Phosphoglycerate mutase-like"/>
    <property type="match status" value="1"/>
</dbReference>
<dbReference type="CDD" id="cd07067">
    <property type="entry name" value="HP_PGM_like"/>
    <property type="match status" value="1"/>
</dbReference>
<accession>A0ABZ2CDM2</accession>
<keyword evidence="2" id="KW-1185">Reference proteome</keyword>
<dbReference type="Proteomes" id="UP001357223">
    <property type="component" value="Chromosome"/>
</dbReference>
<sequence>MDDAVVVALFRHGLTEENKRQAYIGWTDSPVCEDVREALTGKLPKPSPYEQIVTSDLKRCLQTANILFPEQTPISFSEFRELHFGDWEGKTYAELSDDPNYKEWLNNQYEKIPPNGESYSVFSDRIEKGWQGVLTMMEKNNTHRIVIVTHGGVIRYLLSKLYEKRDFWEWKVPHGNGFELVWSSDEDFRGGERCTLLRAVSLTESRNG</sequence>
<gene>
    <name evidence="1" type="ORF">R4Z09_02120</name>
</gene>
<evidence type="ECO:0000313" key="1">
    <source>
        <dbReference type="EMBL" id="WVX81864.1"/>
    </source>
</evidence>
<dbReference type="PANTHER" id="PTHR48100:SF1">
    <property type="entry name" value="HISTIDINE PHOSPHATASE FAMILY PROTEIN-RELATED"/>
    <property type="match status" value="1"/>
</dbReference>
<evidence type="ECO:0000313" key="2">
    <source>
        <dbReference type="Proteomes" id="UP001357223"/>
    </source>
</evidence>
<name>A0ABZ2CDM2_9BACI</name>
<organism evidence="1 2">
    <name type="scientific">Niallia oryzisoli</name>
    <dbReference type="NCBI Taxonomy" id="1737571"/>
    <lineage>
        <taxon>Bacteria</taxon>
        <taxon>Bacillati</taxon>
        <taxon>Bacillota</taxon>
        <taxon>Bacilli</taxon>
        <taxon>Bacillales</taxon>
        <taxon>Bacillaceae</taxon>
        <taxon>Niallia</taxon>
    </lineage>
</organism>